<keyword evidence="4" id="KW-1185">Reference proteome</keyword>
<feature type="domain" description="Peptidoglycan binding-like" evidence="2">
    <location>
        <begin position="128"/>
        <end position="183"/>
    </location>
</feature>
<dbReference type="Pfam" id="PF01471">
    <property type="entry name" value="PG_binding_1"/>
    <property type="match status" value="2"/>
</dbReference>
<evidence type="ECO:0000313" key="4">
    <source>
        <dbReference type="Proteomes" id="UP000317422"/>
    </source>
</evidence>
<dbReference type="Gene3D" id="1.10.101.10">
    <property type="entry name" value="PGBD-like superfamily/PGBD"/>
    <property type="match status" value="2"/>
</dbReference>
<accession>A0A543NJF6</accession>
<dbReference type="GO" id="GO:0016787">
    <property type="term" value="F:hydrolase activity"/>
    <property type="evidence" value="ECO:0007669"/>
    <property type="project" value="UniProtKB-KW"/>
</dbReference>
<feature type="chain" id="PRO_5022208872" evidence="1">
    <location>
        <begin position="28"/>
        <end position="188"/>
    </location>
</feature>
<dbReference type="Proteomes" id="UP000317422">
    <property type="component" value="Unassembled WGS sequence"/>
</dbReference>
<proteinExistence type="predicted"/>
<dbReference type="AlphaFoldDB" id="A0A543NJF6"/>
<evidence type="ECO:0000256" key="1">
    <source>
        <dbReference type="SAM" id="SignalP"/>
    </source>
</evidence>
<sequence length="188" mass="20184">MQMVRTTTTVLVSGALAFGMGIAGAQAASADDPDTSPEVLAEIEALQWPEYEEGDSDTDIGVAKYLLDDLGYFEGDINDDYGEAMTEAVTAFQDDPDNDLHDSGTLNQETWNTLRSEVFGEYGRGTTGPVVYAIQHSLIQDYDKSLALDGIYGPNTEQAVEEMQDEFGMAVDGIVGPHTFRALVAGGV</sequence>
<gene>
    <name evidence="3" type="ORF">FHX37_1873</name>
</gene>
<feature type="signal peptide" evidence="1">
    <location>
        <begin position="1"/>
        <end position="27"/>
    </location>
</feature>
<dbReference type="InterPro" id="IPR036365">
    <property type="entry name" value="PGBD-like_sf"/>
</dbReference>
<reference evidence="3 4" key="1">
    <citation type="submission" date="2019-06" db="EMBL/GenBank/DDBJ databases">
        <title>Sequencing the genomes of 1000 actinobacteria strains.</title>
        <authorList>
            <person name="Klenk H.-P."/>
        </authorList>
    </citation>
    <scope>NUCLEOTIDE SEQUENCE [LARGE SCALE GENOMIC DNA]</scope>
    <source>
        <strain evidence="3 4">DSM 45015</strain>
    </source>
</reference>
<dbReference type="InterPro" id="IPR002477">
    <property type="entry name" value="Peptidoglycan-bd-like"/>
</dbReference>
<evidence type="ECO:0000313" key="3">
    <source>
        <dbReference type="EMBL" id="TQN31949.1"/>
    </source>
</evidence>
<feature type="domain" description="Peptidoglycan binding-like" evidence="2">
    <location>
        <begin position="58"/>
        <end position="114"/>
    </location>
</feature>
<name>A0A543NJF6_9ACTN</name>
<keyword evidence="3" id="KW-0378">Hydrolase</keyword>
<protein>
    <submittedName>
        <fullName evidence="3">Peptidoglycan hydrolase-like protein with peptidoglycan-binding domain</fullName>
    </submittedName>
</protein>
<dbReference type="EMBL" id="VFQC01000001">
    <property type="protein sequence ID" value="TQN31949.1"/>
    <property type="molecule type" value="Genomic_DNA"/>
</dbReference>
<keyword evidence="1" id="KW-0732">Signal</keyword>
<dbReference type="RefSeq" id="WP_141923523.1">
    <property type="nucleotide sequence ID" value="NZ_VFQC01000001.1"/>
</dbReference>
<organism evidence="3 4">
    <name type="scientific">Haloactinospora alba</name>
    <dbReference type="NCBI Taxonomy" id="405555"/>
    <lineage>
        <taxon>Bacteria</taxon>
        <taxon>Bacillati</taxon>
        <taxon>Actinomycetota</taxon>
        <taxon>Actinomycetes</taxon>
        <taxon>Streptosporangiales</taxon>
        <taxon>Nocardiopsidaceae</taxon>
        <taxon>Haloactinospora</taxon>
    </lineage>
</organism>
<dbReference type="InterPro" id="IPR036366">
    <property type="entry name" value="PGBDSf"/>
</dbReference>
<dbReference type="SUPFAM" id="SSF47090">
    <property type="entry name" value="PGBD-like"/>
    <property type="match status" value="2"/>
</dbReference>
<comment type="caution">
    <text evidence="3">The sequence shown here is derived from an EMBL/GenBank/DDBJ whole genome shotgun (WGS) entry which is preliminary data.</text>
</comment>
<dbReference type="OrthoDB" id="3680517at2"/>
<evidence type="ECO:0000259" key="2">
    <source>
        <dbReference type="Pfam" id="PF01471"/>
    </source>
</evidence>